<accession>A0A0R3TUH0</accession>
<dbReference type="OrthoDB" id="382863at2759"/>
<evidence type="ECO:0000313" key="3">
    <source>
        <dbReference type="WBParaSite" id="HNAJ_0001141001-mRNA-1"/>
    </source>
</evidence>
<name>A0A0R3TUH0_RODNA</name>
<dbReference type="AlphaFoldDB" id="A0A0R3TUH0"/>
<dbReference type="Proteomes" id="UP000278807">
    <property type="component" value="Unassembled WGS sequence"/>
</dbReference>
<evidence type="ECO:0000313" key="2">
    <source>
        <dbReference type="Proteomes" id="UP000278807"/>
    </source>
</evidence>
<organism evidence="3">
    <name type="scientific">Rodentolepis nana</name>
    <name type="common">Dwarf tapeworm</name>
    <name type="synonym">Hymenolepis nana</name>
    <dbReference type="NCBI Taxonomy" id="102285"/>
    <lineage>
        <taxon>Eukaryota</taxon>
        <taxon>Metazoa</taxon>
        <taxon>Spiralia</taxon>
        <taxon>Lophotrochozoa</taxon>
        <taxon>Platyhelminthes</taxon>
        <taxon>Cestoda</taxon>
        <taxon>Eucestoda</taxon>
        <taxon>Cyclophyllidea</taxon>
        <taxon>Hymenolepididae</taxon>
        <taxon>Rodentolepis</taxon>
    </lineage>
</organism>
<dbReference type="EMBL" id="UZAE01013560">
    <property type="protein sequence ID" value="VDO10357.1"/>
    <property type="molecule type" value="Genomic_DNA"/>
</dbReference>
<proteinExistence type="predicted"/>
<evidence type="ECO:0000313" key="1">
    <source>
        <dbReference type="EMBL" id="VDO10357.1"/>
    </source>
</evidence>
<reference evidence="3" key="1">
    <citation type="submission" date="2017-02" db="UniProtKB">
        <authorList>
            <consortium name="WormBaseParasite"/>
        </authorList>
    </citation>
    <scope>IDENTIFICATION</scope>
</reference>
<protein>
    <submittedName>
        <fullName evidence="3">DUF4338 domain-containing protein</fullName>
    </submittedName>
</protein>
<reference evidence="1 2" key="2">
    <citation type="submission" date="2018-11" db="EMBL/GenBank/DDBJ databases">
        <authorList>
            <consortium name="Pathogen Informatics"/>
        </authorList>
    </citation>
    <scope>NUCLEOTIDE SEQUENCE [LARGE SCALE GENOMIC DNA]</scope>
</reference>
<sequence>MFPPLSLGLNTESGGSSSFPTVDNIEDMMIECILLICESVLPGNRARYLVMSESATVHCFSFVQALSSLNPDVLSYGYDYGLHYVERHRPAYASQHLSGIYYDNFPLIRYETGLPDFVEKQIPDEYRLRQETSCTLAVYRSIKFARSEWFKTLDEYRLRQETSCTLAVLSHH</sequence>
<gene>
    <name evidence="1" type="ORF">HNAJ_LOCUS11400</name>
</gene>
<keyword evidence="2" id="KW-1185">Reference proteome</keyword>
<dbReference type="WBParaSite" id="HNAJ_0001141001-mRNA-1">
    <property type="protein sequence ID" value="HNAJ_0001141001-mRNA-1"/>
    <property type="gene ID" value="HNAJ_0001141001"/>
</dbReference>